<sequence>MSAADLDLHDARVEFMADYVIKTLKIKPDKFQKMYSLEDTRQMFMDFFEKSDCQSIVIGQPTGSLVATLEWPTKPKAKACYFVKMTGNNINKDTNMRTALMYGDLSYAPLDQLSAFVDEVLVPLLSNDRNHESWPQVVSADVSRHSQRLKSDVYVVSGQAKGKTLLPLPVGAEKVDADDDKADSIDRQLIHAIESVVIDWTHQIRDVLKKDSAQPLLEGLNPTPFVEIEFWKNKSTNLDCIYDQLRDPKVRKMAEVLERTQSSYFPVFKDIFRDVVAALEEAKDINIYLRPARHHFEDYEQSEFDDSGPLMAPMMHTVCLIWVHSQYYNTPARIIVLLQEMCNMIINHARNFLEPTELFKGELEETIGKVRKSVEVLHIYKETYEDHKNKLKSYFGEGEEPREWEFTPKLVFARYDKFKERVETVLELMETAQEFLKLEKVELGGVKGKVLSQQVVQLFEEFNAVYSTFTTRSYDSLDPSNPKITADSRKIGDFDRRLATVVCQAFDDCSTSESIFKLLDILGTLLERPLIKTDFESKYPIIIDMMNNDLDTAKAIYDAQVAIKKGKGKAGLHKNMPKVSGSLRWSHELRERISIPMKDFKSIDHACMQGEDAKLVYTKFEEMLGLLNGWDAEVYSEWAASVSETCAFNMSQPLIVRNEETNLIQVNFDPQLTAVLREVKYLDGREEQEIPESAKAMFAKNDTFWRFVTNLDLSVHLYNKVREYCAGRVWEYIQKTRDQVIDLESRVQKAKDNVEEIKKLMSTWAKTPLFERKEEKHDSLLNLDDRKERLEKRYTNIKGLGDKLHELLKQNLEYFKASGSSDTWKAYVDYVDEMVVDGFFNTIHCSIKFLLDNTDPKIDVDPLFEAQLELRVPEMIFIPSLDYGVADWIL</sequence>
<keyword evidence="4" id="KW-1185">Reference proteome</keyword>
<dbReference type="PANTHER" id="PTHR46532">
    <property type="entry name" value="MALE FERTILITY FACTOR KL5"/>
    <property type="match status" value="1"/>
</dbReference>
<feature type="domain" description="Dynein heavy chain tail" evidence="2">
    <location>
        <begin position="190"/>
        <end position="725"/>
    </location>
</feature>
<evidence type="ECO:0000259" key="2">
    <source>
        <dbReference type="Pfam" id="PF08385"/>
    </source>
</evidence>
<reference evidence="3" key="1">
    <citation type="submission" date="2021-03" db="EMBL/GenBank/DDBJ databases">
        <authorList>
            <person name="Bekaert M."/>
        </authorList>
    </citation>
    <scope>NUCLEOTIDE SEQUENCE</scope>
</reference>
<comment type="caution">
    <text evidence="3">The sequence shown here is derived from an EMBL/GenBank/DDBJ whole genome shotgun (WGS) entry which is preliminary data.</text>
</comment>
<evidence type="ECO:0000313" key="4">
    <source>
        <dbReference type="Proteomes" id="UP000683360"/>
    </source>
</evidence>
<dbReference type="EMBL" id="CAJPWZ010000501">
    <property type="protein sequence ID" value="CAG2194979.1"/>
    <property type="molecule type" value="Genomic_DNA"/>
</dbReference>
<feature type="coiled-coil region" evidence="1">
    <location>
        <begin position="733"/>
        <end position="800"/>
    </location>
</feature>
<dbReference type="InterPro" id="IPR026983">
    <property type="entry name" value="DHC"/>
</dbReference>
<proteinExistence type="predicted"/>
<dbReference type="GO" id="GO:0005858">
    <property type="term" value="C:axonemal dynein complex"/>
    <property type="evidence" value="ECO:0007669"/>
    <property type="project" value="TreeGrafter"/>
</dbReference>
<dbReference type="AlphaFoldDB" id="A0A8S3QFK4"/>
<dbReference type="InterPro" id="IPR013594">
    <property type="entry name" value="Dynein_heavy_tail"/>
</dbReference>
<dbReference type="Proteomes" id="UP000683360">
    <property type="component" value="Unassembled WGS sequence"/>
</dbReference>
<evidence type="ECO:0000256" key="1">
    <source>
        <dbReference type="SAM" id="Coils"/>
    </source>
</evidence>
<gene>
    <name evidence="3" type="ORF">MEDL_9950</name>
</gene>
<dbReference type="Pfam" id="PF08385">
    <property type="entry name" value="DHC_N1"/>
    <property type="match status" value="1"/>
</dbReference>
<accession>A0A8S3QFK4</accession>
<name>A0A8S3QFK4_MYTED</name>
<dbReference type="GO" id="GO:0051959">
    <property type="term" value="F:dynein light intermediate chain binding"/>
    <property type="evidence" value="ECO:0007669"/>
    <property type="project" value="InterPro"/>
</dbReference>
<evidence type="ECO:0000313" key="3">
    <source>
        <dbReference type="EMBL" id="CAG2194979.1"/>
    </source>
</evidence>
<organism evidence="3 4">
    <name type="scientific">Mytilus edulis</name>
    <name type="common">Blue mussel</name>
    <dbReference type="NCBI Taxonomy" id="6550"/>
    <lineage>
        <taxon>Eukaryota</taxon>
        <taxon>Metazoa</taxon>
        <taxon>Spiralia</taxon>
        <taxon>Lophotrochozoa</taxon>
        <taxon>Mollusca</taxon>
        <taxon>Bivalvia</taxon>
        <taxon>Autobranchia</taxon>
        <taxon>Pteriomorphia</taxon>
        <taxon>Mytilida</taxon>
        <taxon>Mytiloidea</taxon>
        <taxon>Mytilidae</taxon>
        <taxon>Mytilinae</taxon>
        <taxon>Mytilus</taxon>
    </lineage>
</organism>
<protein>
    <submittedName>
        <fullName evidence="3">DNAH</fullName>
    </submittedName>
</protein>
<keyword evidence="1" id="KW-0175">Coiled coil</keyword>
<dbReference type="GO" id="GO:0045505">
    <property type="term" value="F:dynein intermediate chain binding"/>
    <property type="evidence" value="ECO:0007669"/>
    <property type="project" value="InterPro"/>
</dbReference>
<dbReference type="PANTHER" id="PTHR46532:SF11">
    <property type="entry name" value="DYNEIN AXONEMAL HEAVY CHAIN 12"/>
    <property type="match status" value="1"/>
</dbReference>
<dbReference type="OrthoDB" id="6149552at2759"/>
<dbReference type="GO" id="GO:0007018">
    <property type="term" value="P:microtubule-based movement"/>
    <property type="evidence" value="ECO:0007669"/>
    <property type="project" value="InterPro"/>
</dbReference>